<feature type="compositionally biased region" description="Polar residues" evidence="2">
    <location>
        <begin position="399"/>
        <end position="408"/>
    </location>
</feature>
<dbReference type="OrthoDB" id="3176823at2759"/>
<feature type="compositionally biased region" description="Basic and acidic residues" evidence="2">
    <location>
        <begin position="518"/>
        <end position="528"/>
    </location>
</feature>
<feature type="compositionally biased region" description="Low complexity" evidence="2">
    <location>
        <begin position="410"/>
        <end position="426"/>
    </location>
</feature>
<gene>
    <name evidence="4" type="ORF">HYDPIDRAFT_188792</name>
</gene>
<dbReference type="HOGENOM" id="CLU_505324_0_0_1"/>
<name>A0A0C9WDY5_9AGAM</name>
<evidence type="ECO:0000313" key="5">
    <source>
        <dbReference type="Proteomes" id="UP000053820"/>
    </source>
</evidence>
<dbReference type="InterPro" id="IPR013087">
    <property type="entry name" value="Znf_C2H2_type"/>
</dbReference>
<keyword evidence="1" id="KW-0863">Zinc-finger</keyword>
<protein>
    <recommendedName>
        <fullName evidence="3">C2H2-type domain-containing protein</fullName>
    </recommendedName>
</protein>
<organism evidence="4 5">
    <name type="scientific">Hydnomerulius pinastri MD-312</name>
    <dbReference type="NCBI Taxonomy" id="994086"/>
    <lineage>
        <taxon>Eukaryota</taxon>
        <taxon>Fungi</taxon>
        <taxon>Dikarya</taxon>
        <taxon>Basidiomycota</taxon>
        <taxon>Agaricomycotina</taxon>
        <taxon>Agaricomycetes</taxon>
        <taxon>Agaricomycetidae</taxon>
        <taxon>Boletales</taxon>
        <taxon>Boletales incertae sedis</taxon>
        <taxon>Leucogyrophana</taxon>
    </lineage>
</organism>
<accession>A0A0C9WDY5</accession>
<feature type="domain" description="C2H2-type" evidence="3">
    <location>
        <begin position="483"/>
        <end position="516"/>
    </location>
</feature>
<evidence type="ECO:0000256" key="2">
    <source>
        <dbReference type="SAM" id="MobiDB-lite"/>
    </source>
</evidence>
<keyword evidence="1" id="KW-0479">Metal-binding</keyword>
<feature type="region of interest" description="Disordered" evidence="2">
    <location>
        <begin position="176"/>
        <end position="252"/>
    </location>
</feature>
<feature type="compositionally biased region" description="Basic residues" evidence="2">
    <location>
        <begin position="327"/>
        <end position="338"/>
    </location>
</feature>
<proteinExistence type="predicted"/>
<sequence>MTLPKVAIATSTAALPSKPERPVKYACPVTTPDGSIGYDRPLENYFDTSKATHLAPPNLPANLYETIAGAHDHRFTFTPSQYSTKNPRINTPTNPTLPPRHLAKLTSNSPDYMGISPDLPGWRPRRSSYEDRRGAVPVAPGEVNDLVPYIPPIDTSMPPPSKEWLDRKAREILGAVTMENRNETNGNEHPSDADDENDMDWGYDTDSTVDAPSLLPRRATQAPLTPPAAEESDSDDDPFYSDTDIDSDHDERYTWTRTDSTAHISQASPRALADVPKWVIPRKQPSVVFSEDGDVCMGGDYASASDLDRAATTPPPSSGDEFEGRTRKATGTKRKGRNLKPAATQRSAKKPKRNWDDTPARRGRRSIGHAAYGTSTSPPFERATSLPPPITKGHHAHTPGNQHTSASPLTPRSHSPISPRSRSPISPLTPSPTSTPLPARIPTSRPAKPTSFPCPHPSCPQICASQGDLSRHLLSLRHTAPSFACLSCGRSYTRADALKRHLRGRGCRRGHLAAAARQEQEGLARDGQEGDGQAQGVEG</sequence>
<reference evidence="4 5" key="1">
    <citation type="submission" date="2014-04" db="EMBL/GenBank/DDBJ databases">
        <title>Evolutionary Origins and Diversification of the Mycorrhizal Mutualists.</title>
        <authorList>
            <consortium name="DOE Joint Genome Institute"/>
            <consortium name="Mycorrhizal Genomics Consortium"/>
            <person name="Kohler A."/>
            <person name="Kuo A."/>
            <person name="Nagy L.G."/>
            <person name="Floudas D."/>
            <person name="Copeland A."/>
            <person name="Barry K.W."/>
            <person name="Cichocki N."/>
            <person name="Veneault-Fourrey C."/>
            <person name="LaButti K."/>
            <person name="Lindquist E.A."/>
            <person name="Lipzen A."/>
            <person name="Lundell T."/>
            <person name="Morin E."/>
            <person name="Murat C."/>
            <person name="Riley R."/>
            <person name="Ohm R."/>
            <person name="Sun H."/>
            <person name="Tunlid A."/>
            <person name="Henrissat B."/>
            <person name="Grigoriev I.V."/>
            <person name="Hibbett D.S."/>
            <person name="Martin F."/>
        </authorList>
    </citation>
    <scope>NUCLEOTIDE SEQUENCE [LARGE SCALE GENOMIC DNA]</scope>
    <source>
        <strain evidence="4 5">MD-312</strain>
    </source>
</reference>
<dbReference type="EMBL" id="KN839853">
    <property type="protein sequence ID" value="KIJ62867.1"/>
    <property type="molecule type" value="Genomic_DNA"/>
</dbReference>
<evidence type="ECO:0000256" key="1">
    <source>
        <dbReference type="PROSITE-ProRule" id="PRU00042"/>
    </source>
</evidence>
<dbReference type="GO" id="GO:0008270">
    <property type="term" value="F:zinc ion binding"/>
    <property type="evidence" value="ECO:0007669"/>
    <property type="project" value="UniProtKB-KW"/>
</dbReference>
<feature type="region of interest" description="Disordered" evidence="2">
    <location>
        <begin position="513"/>
        <end position="539"/>
    </location>
</feature>
<dbReference type="Pfam" id="PF00096">
    <property type="entry name" value="zf-C2H2"/>
    <property type="match status" value="1"/>
</dbReference>
<keyword evidence="5" id="KW-1185">Reference proteome</keyword>
<feature type="region of interest" description="Disordered" evidence="2">
    <location>
        <begin position="290"/>
        <end position="453"/>
    </location>
</feature>
<feature type="compositionally biased region" description="Polar residues" evidence="2">
    <location>
        <begin position="79"/>
        <end position="94"/>
    </location>
</feature>
<dbReference type="PROSITE" id="PS50157">
    <property type="entry name" value="ZINC_FINGER_C2H2_2"/>
    <property type="match status" value="1"/>
</dbReference>
<feature type="region of interest" description="Disordered" evidence="2">
    <location>
        <begin position="79"/>
        <end position="128"/>
    </location>
</feature>
<dbReference type="Proteomes" id="UP000053820">
    <property type="component" value="Unassembled WGS sequence"/>
</dbReference>
<feature type="compositionally biased region" description="Acidic residues" evidence="2">
    <location>
        <begin position="230"/>
        <end position="248"/>
    </location>
</feature>
<dbReference type="Gene3D" id="3.30.160.60">
    <property type="entry name" value="Classic Zinc Finger"/>
    <property type="match status" value="1"/>
</dbReference>
<evidence type="ECO:0000259" key="3">
    <source>
        <dbReference type="PROSITE" id="PS50157"/>
    </source>
</evidence>
<dbReference type="AlphaFoldDB" id="A0A0C9WDY5"/>
<dbReference type="SMART" id="SM00355">
    <property type="entry name" value="ZnF_C2H2"/>
    <property type="match status" value="2"/>
</dbReference>
<feature type="compositionally biased region" description="Acidic residues" evidence="2">
    <location>
        <begin position="193"/>
        <end position="203"/>
    </location>
</feature>
<keyword evidence="1" id="KW-0862">Zinc</keyword>
<evidence type="ECO:0000313" key="4">
    <source>
        <dbReference type="EMBL" id="KIJ62867.1"/>
    </source>
</evidence>